<dbReference type="Proteomes" id="UP000320418">
    <property type="component" value="Segment"/>
</dbReference>
<dbReference type="EMBL" id="MK509462">
    <property type="protein sequence ID" value="QBJ04432.1"/>
    <property type="molecule type" value="Genomic_DNA"/>
</dbReference>
<protein>
    <recommendedName>
        <fullName evidence="3">Baseplate hub subunit</fullName>
    </recommendedName>
</protein>
<sequence>MNLPSLPRTEKTYKSDFWPTVIKYRAFTAGQQTLLLQVSDPQTPIEERAAMMESLFSECVNAGAPFSKLPIGVVEEVFIRMRMIAIGELMKIRYKCNNQVEETIDLGDGQEKRQMVPCEQELTLPIPLNNVKCIAQDGFQETFDLPGGYHLKMRQPSFSDATALSDAASVEMMLATFIDCLYDDDGQVWKVENPEEIGITPEEATERRRVKEAFVGWVKDNIESDVIDSITKNFFHKIPRIHYKSSIKCPKCGKEHKIEFNSINEIFI</sequence>
<evidence type="ECO:0000313" key="1">
    <source>
        <dbReference type="EMBL" id="QBJ04432.1"/>
    </source>
</evidence>
<evidence type="ECO:0008006" key="3">
    <source>
        <dbReference type="Google" id="ProtNLM"/>
    </source>
</evidence>
<accession>A0A513QBV7</accession>
<name>A0A513QBV7_9CAUD</name>
<organism evidence="1 2">
    <name type="scientific">Shigella phage MK-13</name>
    <dbReference type="NCBI Taxonomy" id="2530042"/>
    <lineage>
        <taxon>Viruses</taxon>
        <taxon>Duplodnaviria</taxon>
        <taxon>Heunggongvirae</taxon>
        <taxon>Uroviricota</taxon>
        <taxon>Caudoviricetes</taxon>
        <taxon>Pantevenvirales</taxon>
        <taxon>Ackermannviridae</taxon>
        <taxon>Aglimvirinae</taxon>
        <taxon>Agtrevirus</taxon>
        <taxon>Agtrevirus MK13</taxon>
    </lineage>
</organism>
<proteinExistence type="predicted"/>
<reference evidence="1 2" key="1">
    <citation type="submission" date="2019-02" db="EMBL/GenBank/DDBJ databases">
        <title>Prevalence of Shigella boydii in Bangladesh: Isolation and characterization of a rare phage that can robustly identify Shigella boydii type 1.</title>
        <authorList>
            <person name="Akter M."/>
            <person name="Brown N."/>
            <person name="Clokie M."/>
            <person name="Yeasmin M."/>
            <person name="Tareq T."/>
            <person name="Baddam R."/>
            <person name="Azad M.A.K."/>
            <person name="Ghosh A.N."/>
            <person name="Ahmed N."/>
            <person name="Talukder K.A."/>
        </authorList>
    </citation>
    <scope>NUCLEOTIDE SEQUENCE [LARGE SCALE GENOMIC DNA]</scope>
</reference>
<dbReference type="InterPro" id="IPR024364">
    <property type="entry name" value="Baseplate_phage_T4-like"/>
</dbReference>
<keyword evidence="2" id="KW-1185">Reference proteome</keyword>
<evidence type="ECO:0000313" key="2">
    <source>
        <dbReference type="Proteomes" id="UP000320418"/>
    </source>
</evidence>
<gene>
    <name evidence="1" type="ORF">MK13_00203</name>
</gene>
<dbReference type="Pfam" id="PF12322">
    <property type="entry name" value="T4_baseplate"/>
    <property type="match status" value="1"/>
</dbReference>